<comment type="caution">
    <text evidence="1">The sequence shown here is derived from an EMBL/GenBank/DDBJ whole genome shotgun (WGS) entry which is preliminary data.</text>
</comment>
<reference evidence="1 2" key="1">
    <citation type="submission" date="2021-01" db="EMBL/GenBank/DDBJ databases">
        <title>Whole genome shotgun sequence of Planotetraspora kaengkrachanensis NBRC 104272.</title>
        <authorList>
            <person name="Komaki H."/>
            <person name="Tamura T."/>
        </authorList>
    </citation>
    <scope>NUCLEOTIDE SEQUENCE [LARGE SCALE GENOMIC DNA]</scope>
    <source>
        <strain evidence="1 2">NBRC 104272</strain>
    </source>
</reference>
<proteinExistence type="predicted"/>
<protein>
    <recommendedName>
        <fullName evidence="3">RiboL-PSP-HEPN domain-containing protein</fullName>
    </recommendedName>
</protein>
<dbReference type="Proteomes" id="UP000630097">
    <property type="component" value="Unassembled WGS sequence"/>
</dbReference>
<sequence length="386" mass="43503">MLHSPPTPAFADLQRNLDYAKRLVEGGKLLSGLGVGSFDVDDLYRAAWVQAVAAIDHWVHEEIYHRAPVIAQQSETAKPRKFLDIQVSMKLFEAVHLGTTSLEVAFRSHLKEALGWRSYQNPNKIREGFAMVSDVQLWPEVAKVLSSDDPDGEKIRHEHVIDEISTIVNRRNKISHEADRDPDRSGQKIPIDADTTYSVIERLEQVARAILVALDGPVQALPPSPETEQIDPELIEETPGDAAEHEARFFAQVADANGRQTATAVRTLLDWWRERGGDTQFSQAASPSCALTIRRGKQSLNMVRLYTTTVEVPFGTLKNRRPFDNPEFREELRQRLNEAPGIDIPATRLELYPTFKIAELTEPDVYNTVVESLIWFSDSVHDPANR</sequence>
<gene>
    <name evidence="1" type="ORF">Pka01_45290</name>
</gene>
<evidence type="ECO:0008006" key="3">
    <source>
        <dbReference type="Google" id="ProtNLM"/>
    </source>
</evidence>
<dbReference type="EMBL" id="BONV01000019">
    <property type="protein sequence ID" value="GIG81402.1"/>
    <property type="molecule type" value="Genomic_DNA"/>
</dbReference>
<name>A0A8J3V6X7_9ACTN</name>
<accession>A0A8J3V6X7</accession>
<organism evidence="1 2">
    <name type="scientific">Planotetraspora kaengkrachanensis</name>
    <dbReference type="NCBI Taxonomy" id="575193"/>
    <lineage>
        <taxon>Bacteria</taxon>
        <taxon>Bacillati</taxon>
        <taxon>Actinomycetota</taxon>
        <taxon>Actinomycetes</taxon>
        <taxon>Streptosporangiales</taxon>
        <taxon>Streptosporangiaceae</taxon>
        <taxon>Planotetraspora</taxon>
    </lineage>
</organism>
<keyword evidence="2" id="KW-1185">Reference proteome</keyword>
<evidence type="ECO:0000313" key="2">
    <source>
        <dbReference type="Proteomes" id="UP000630097"/>
    </source>
</evidence>
<dbReference type="AlphaFoldDB" id="A0A8J3V6X7"/>
<evidence type="ECO:0000313" key="1">
    <source>
        <dbReference type="EMBL" id="GIG81402.1"/>
    </source>
</evidence>